<dbReference type="OrthoDB" id="19653at2759"/>
<sequence length="111" mass="12965">MNEIYYMRMLTCTIRLKTSEQMREEQNPRGLPQKSSQLCFKCCDRKKKCGVQLETIWVEQGLVRGKIYNIDGRHIQIFRGIPYAEPPIGNLRFSVSFKLLPNSSSFPTYVN</sequence>
<evidence type="ECO:0000259" key="1">
    <source>
        <dbReference type="Pfam" id="PF00135"/>
    </source>
</evidence>
<reference evidence="3" key="2">
    <citation type="journal article" date="2016" name="Sci. Rep.">
        <title>Dictyocaulus viviparus genome, variome and transcriptome elucidate lungworm biology and support future intervention.</title>
        <authorList>
            <person name="McNulty S.N."/>
            <person name="Strube C."/>
            <person name="Rosa B.A."/>
            <person name="Martin J.C."/>
            <person name="Tyagi R."/>
            <person name="Choi Y.J."/>
            <person name="Wang Q."/>
            <person name="Hallsworth Pepin K."/>
            <person name="Zhang X."/>
            <person name="Ozersky P."/>
            <person name="Wilson R.K."/>
            <person name="Sternberg P.W."/>
            <person name="Gasser R.B."/>
            <person name="Mitreva M."/>
        </authorList>
    </citation>
    <scope>NUCLEOTIDE SEQUENCE [LARGE SCALE GENOMIC DNA]</scope>
    <source>
        <strain evidence="3">HannoverDv2000</strain>
    </source>
</reference>
<dbReference type="AlphaFoldDB" id="A0A0D8XT16"/>
<protein>
    <recommendedName>
        <fullName evidence="1">Carboxylesterase type B domain-containing protein</fullName>
    </recommendedName>
</protein>
<name>A0A0D8XT16_DICVI</name>
<gene>
    <name evidence="2" type="ORF">DICVIV_08404</name>
</gene>
<organism evidence="2 3">
    <name type="scientific">Dictyocaulus viviparus</name>
    <name type="common">Bovine lungworm</name>
    <dbReference type="NCBI Taxonomy" id="29172"/>
    <lineage>
        <taxon>Eukaryota</taxon>
        <taxon>Metazoa</taxon>
        <taxon>Ecdysozoa</taxon>
        <taxon>Nematoda</taxon>
        <taxon>Chromadorea</taxon>
        <taxon>Rhabditida</taxon>
        <taxon>Rhabditina</taxon>
        <taxon>Rhabditomorpha</taxon>
        <taxon>Strongyloidea</taxon>
        <taxon>Metastrongylidae</taxon>
        <taxon>Dictyocaulus</taxon>
    </lineage>
</organism>
<evidence type="ECO:0000313" key="2">
    <source>
        <dbReference type="EMBL" id="KJH45526.1"/>
    </source>
</evidence>
<accession>A0A0D8XT16</accession>
<dbReference type="Proteomes" id="UP000053766">
    <property type="component" value="Unassembled WGS sequence"/>
</dbReference>
<dbReference type="InterPro" id="IPR029058">
    <property type="entry name" value="AB_hydrolase_fold"/>
</dbReference>
<evidence type="ECO:0000313" key="3">
    <source>
        <dbReference type="Proteomes" id="UP000053766"/>
    </source>
</evidence>
<proteinExistence type="predicted"/>
<dbReference type="Pfam" id="PF00135">
    <property type="entry name" value="COesterase"/>
    <property type="match status" value="1"/>
</dbReference>
<dbReference type="InterPro" id="IPR002018">
    <property type="entry name" value="CarbesteraseB"/>
</dbReference>
<dbReference type="EMBL" id="KN716402">
    <property type="protein sequence ID" value="KJH45526.1"/>
    <property type="molecule type" value="Genomic_DNA"/>
</dbReference>
<dbReference type="STRING" id="29172.A0A0D8XT16"/>
<dbReference type="Gene3D" id="3.40.50.1820">
    <property type="entry name" value="alpha/beta hydrolase"/>
    <property type="match status" value="1"/>
</dbReference>
<dbReference type="SUPFAM" id="SSF53474">
    <property type="entry name" value="alpha/beta-Hydrolases"/>
    <property type="match status" value="1"/>
</dbReference>
<reference evidence="2 3" key="1">
    <citation type="submission" date="2013-11" db="EMBL/GenBank/DDBJ databases">
        <title>Draft genome of the bovine lungworm Dictyocaulus viviparus.</title>
        <authorList>
            <person name="Mitreva M."/>
        </authorList>
    </citation>
    <scope>NUCLEOTIDE SEQUENCE [LARGE SCALE GENOMIC DNA]</scope>
    <source>
        <strain evidence="2 3">HannoverDv2000</strain>
    </source>
</reference>
<feature type="domain" description="Carboxylesterase type B" evidence="1">
    <location>
        <begin position="55"/>
        <end position="94"/>
    </location>
</feature>
<keyword evidence="3" id="KW-1185">Reference proteome</keyword>